<evidence type="ECO:0000256" key="5">
    <source>
        <dbReference type="ARBA" id="ARBA00023163"/>
    </source>
</evidence>
<dbReference type="SUPFAM" id="SSF88946">
    <property type="entry name" value="Sigma2 domain of RNA polymerase sigma factors"/>
    <property type="match status" value="1"/>
</dbReference>
<organism evidence="8 9">
    <name type="scientific">Caulobacter segnis</name>
    <dbReference type="NCBI Taxonomy" id="88688"/>
    <lineage>
        <taxon>Bacteria</taxon>
        <taxon>Pseudomonadati</taxon>
        <taxon>Pseudomonadota</taxon>
        <taxon>Alphaproteobacteria</taxon>
        <taxon>Caulobacterales</taxon>
        <taxon>Caulobacteraceae</taxon>
        <taxon>Caulobacter</taxon>
    </lineage>
</organism>
<dbReference type="Pfam" id="PF04542">
    <property type="entry name" value="Sigma70_r2"/>
    <property type="match status" value="1"/>
</dbReference>
<reference evidence="8 9" key="1">
    <citation type="journal article" date="2015" name="Biotechnol. Bioeng.">
        <title>Genome sequence and phenotypic characterization of Caulobacter segnis.</title>
        <authorList>
            <person name="Patel S."/>
            <person name="Fletcher B."/>
            <person name="Scott D.C."/>
            <person name="Ely B."/>
        </authorList>
    </citation>
    <scope>NUCLEOTIDE SEQUENCE [LARGE SCALE GENOMIC DNA]</scope>
    <source>
        <strain evidence="8 9">TK0059</strain>
    </source>
</reference>
<dbReference type="Gene3D" id="1.10.10.10">
    <property type="entry name" value="Winged helix-like DNA-binding domain superfamily/Winged helix DNA-binding domain"/>
    <property type="match status" value="1"/>
</dbReference>
<keyword evidence="4" id="KW-0238">DNA-binding</keyword>
<dbReference type="Gene3D" id="1.10.1740.10">
    <property type="match status" value="1"/>
</dbReference>
<evidence type="ECO:0000313" key="9">
    <source>
        <dbReference type="Proteomes" id="UP000240527"/>
    </source>
</evidence>
<evidence type="ECO:0000256" key="3">
    <source>
        <dbReference type="ARBA" id="ARBA00023082"/>
    </source>
</evidence>
<dbReference type="EMBL" id="CP027850">
    <property type="protein sequence ID" value="AVQ04298.1"/>
    <property type="molecule type" value="Genomic_DNA"/>
</dbReference>
<dbReference type="NCBIfam" id="TIGR02937">
    <property type="entry name" value="sigma70-ECF"/>
    <property type="match status" value="1"/>
</dbReference>
<dbReference type="InterPro" id="IPR007627">
    <property type="entry name" value="RNA_pol_sigma70_r2"/>
</dbReference>
<gene>
    <name evidence="8" type="ORF">B7G68_03400</name>
</gene>
<keyword evidence="3" id="KW-0731">Sigma factor</keyword>
<dbReference type="InterPro" id="IPR013249">
    <property type="entry name" value="RNA_pol_sigma70_r4_t2"/>
</dbReference>
<keyword evidence="2" id="KW-0805">Transcription regulation</keyword>
<accession>A0ABN5IYY3</accession>
<dbReference type="InterPro" id="IPR013325">
    <property type="entry name" value="RNA_pol_sigma_r2"/>
</dbReference>
<dbReference type="InterPro" id="IPR036388">
    <property type="entry name" value="WH-like_DNA-bd_sf"/>
</dbReference>
<dbReference type="RefSeq" id="WP_013077847.1">
    <property type="nucleotide sequence ID" value="NZ_CP027850.1"/>
</dbReference>
<dbReference type="PANTHER" id="PTHR43133">
    <property type="entry name" value="RNA POLYMERASE ECF-TYPE SIGMA FACTO"/>
    <property type="match status" value="1"/>
</dbReference>
<dbReference type="Pfam" id="PF08281">
    <property type="entry name" value="Sigma70_r4_2"/>
    <property type="match status" value="1"/>
</dbReference>
<feature type="domain" description="RNA polymerase sigma factor 70 region 4 type 2" evidence="7">
    <location>
        <begin position="119"/>
        <end position="170"/>
    </location>
</feature>
<keyword evidence="9" id="KW-1185">Reference proteome</keyword>
<dbReference type="Proteomes" id="UP000240527">
    <property type="component" value="Chromosome"/>
</dbReference>
<feature type="domain" description="RNA polymerase sigma-70 region 2" evidence="6">
    <location>
        <begin position="33"/>
        <end position="93"/>
    </location>
</feature>
<evidence type="ECO:0000313" key="8">
    <source>
        <dbReference type="EMBL" id="AVQ04298.1"/>
    </source>
</evidence>
<dbReference type="InterPro" id="IPR013324">
    <property type="entry name" value="RNA_pol_sigma_r3/r4-like"/>
</dbReference>
<name>A0ABN5IYY3_9CAUL</name>
<protein>
    <submittedName>
        <fullName evidence="8">RNA polymerase subunit sigma-70</fullName>
    </submittedName>
</protein>
<dbReference type="NCBIfam" id="NF009191">
    <property type="entry name" value="PRK12539.1"/>
    <property type="match status" value="1"/>
</dbReference>
<comment type="similarity">
    <text evidence="1">Belongs to the sigma-70 factor family. ECF subfamily.</text>
</comment>
<dbReference type="InterPro" id="IPR039425">
    <property type="entry name" value="RNA_pol_sigma-70-like"/>
</dbReference>
<evidence type="ECO:0000259" key="6">
    <source>
        <dbReference type="Pfam" id="PF04542"/>
    </source>
</evidence>
<dbReference type="PANTHER" id="PTHR43133:SF58">
    <property type="entry name" value="ECF RNA POLYMERASE SIGMA FACTOR SIGD"/>
    <property type="match status" value="1"/>
</dbReference>
<evidence type="ECO:0000256" key="1">
    <source>
        <dbReference type="ARBA" id="ARBA00010641"/>
    </source>
</evidence>
<evidence type="ECO:0000259" key="7">
    <source>
        <dbReference type="Pfam" id="PF08281"/>
    </source>
</evidence>
<sequence>MTETETRLKALMLRGLEGDAPAYRACLALLGTRLRAYFARRMAGAPGDVEDLVQETLLAVHLKRSTWDSSQSFTAWAHAVARYKLIDHWRRRKIRQTLPIEDHIEFLAADEPEPSVGIELDRALASLPERQRILVSDVKLTGLSLAEAGARAGISEGAAKVALHRALKALAERMRRADG</sequence>
<evidence type="ECO:0000256" key="4">
    <source>
        <dbReference type="ARBA" id="ARBA00023125"/>
    </source>
</evidence>
<proteinExistence type="inferred from homology"/>
<evidence type="ECO:0000256" key="2">
    <source>
        <dbReference type="ARBA" id="ARBA00023015"/>
    </source>
</evidence>
<dbReference type="InterPro" id="IPR014284">
    <property type="entry name" value="RNA_pol_sigma-70_dom"/>
</dbReference>
<keyword evidence="5" id="KW-0804">Transcription</keyword>
<dbReference type="SUPFAM" id="SSF88659">
    <property type="entry name" value="Sigma3 and sigma4 domains of RNA polymerase sigma factors"/>
    <property type="match status" value="1"/>
</dbReference>